<evidence type="ECO:0000313" key="1">
    <source>
        <dbReference type="EMBL" id="AKL96981.1"/>
    </source>
</evidence>
<organism evidence="1 2">
    <name type="scientific">Clostridium aceticum</name>
    <dbReference type="NCBI Taxonomy" id="84022"/>
    <lineage>
        <taxon>Bacteria</taxon>
        <taxon>Bacillati</taxon>
        <taxon>Bacillota</taxon>
        <taxon>Clostridia</taxon>
        <taxon>Eubacteriales</taxon>
        <taxon>Clostridiaceae</taxon>
        <taxon>Clostridium</taxon>
    </lineage>
</organism>
<protein>
    <submittedName>
        <fullName evidence="1">Uncharacterized protein</fullName>
    </submittedName>
</protein>
<sequence>MKKKQMNGSSYYEHRLGLKLIYITLAVLVTENRK</sequence>
<proteinExistence type="predicted"/>
<evidence type="ECO:0000313" key="2">
    <source>
        <dbReference type="Proteomes" id="UP000035704"/>
    </source>
</evidence>
<accession>A0A0G3WED3</accession>
<name>A0A0G3WED3_9CLOT</name>
<dbReference type="Proteomes" id="UP000035704">
    <property type="component" value="Chromosome"/>
</dbReference>
<dbReference type="PATRIC" id="fig|84022.6.peg.3626"/>
<dbReference type="KEGG" id="cace:CACET_c35500"/>
<keyword evidence="2" id="KW-1185">Reference proteome</keyword>
<dbReference type="AlphaFoldDB" id="A0A0G3WED3"/>
<reference evidence="1 2" key="1">
    <citation type="submission" date="2014-10" db="EMBL/GenBank/DDBJ databases">
        <title>Genome sequence of Clostridium aceticum DSM 1496.</title>
        <authorList>
            <person name="Poehlein A."/>
            <person name="Schiel-Bengelsdorf B."/>
            <person name="Gottschalk G."/>
            <person name="Duerre P."/>
            <person name="Daniel R."/>
        </authorList>
    </citation>
    <scope>NUCLEOTIDE SEQUENCE [LARGE SCALE GENOMIC DNA]</scope>
    <source>
        <strain evidence="1 2">DSM 1496</strain>
    </source>
</reference>
<dbReference type="EMBL" id="CP009687">
    <property type="protein sequence ID" value="AKL96981.1"/>
    <property type="molecule type" value="Genomic_DNA"/>
</dbReference>
<gene>
    <name evidence="1" type="ORF">CACET_c35500</name>
</gene>
<dbReference type="STRING" id="84022.CACET_c35500"/>